<feature type="coiled-coil region" evidence="1">
    <location>
        <begin position="5"/>
        <end position="101"/>
    </location>
</feature>
<dbReference type="Proteomes" id="UP001420932">
    <property type="component" value="Unassembled WGS sequence"/>
</dbReference>
<protein>
    <submittedName>
        <fullName evidence="2">Uncharacterized protein</fullName>
    </submittedName>
</protein>
<name>A0AAP0J7J0_9MAGN</name>
<dbReference type="InterPro" id="IPR049932">
    <property type="entry name" value="NEAP1-4"/>
</dbReference>
<dbReference type="PANTHER" id="PTHR48145:SF5">
    <property type="entry name" value="NUCLEAR ENVELOPE-ASSOCIATED PROTEIN 2"/>
    <property type="match status" value="1"/>
</dbReference>
<evidence type="ECO:0000313" key="2">
    <source>
        <dbReference type="EMBL" id="KAK9128908.1"/>
    </source>
</evidence>
<dbReference type="PANTHER" id="PTHR48145">
    <property type="entry name" value="NUCLEAR ENVELOPE-ASSOCIATED PROTEIN 1"/>
    <property type="match status" value="1"/>
</dbReference>
<dbReference type="EMBL" id="JBBNAF010000007">
    <property type="protein sequence ID" value="KAK9128908.1"/>
    <property type="molecule type" value="Genomic_DNA"/>
</dbReference>
<comment type="caution">
    <text evidence="2">The sequence shown here is derived from an EMBL/GenBank/DDBJ whole genome shotgun (WGS) entry which is preliminary data.</text>
</comment>
<sequence length="324" mass="37514">MSKELDVKNSSLKEHENRVNSLGEQLEHLQRSLRAREASQMQLRDEVIRVEKEIMQANAKAGANQDCELRRILEEVSPKNIEKMNKLLSSKDEEIAKLRDEIRIISAHWKFKTKELESQEIARLPREHVYTVLPAYAKHLITEDPLMRGSVWYKMRLQGYKLKIVYGQVHRVPKGIHERNACKVAELPKSIKWVLPQVLINVLLPDKEKLTYQLADKLVYLLSNARSSDKPVAAATATTANKFHHRFTKSDDDDGFLRARRCWRSVYLAAVLEYLAAEETDRLRQVIEKEMLKVEVLVDNVLFCLMKLSKETLTCSFNEVHGKA</sequence>
<keyword evidence="3" id="KW-1185">Reference proteome</keyword>
<reference evidence="2 3" key="1">
    <citation type="submission" date="2024-01" db="EMBL/GenBank/DDBJ databases">
        <title>Genome assemblies of Stephania.</title>
        <authorList>
            <person name="Yang L."/>
        </authorList>
    </citation>
    <scope>NUCLEOTIDE SEQUENCE [LARGE SCALE GENOMIC DNA]</scope>
    <source>
        <strain evidence="2">YNDBR</strain>
        <tissue evidence="2">Leaf</tissue>
    </source>
</reference>
<gene>
    <name evidence="2" type="ORF">Syun_017705</name>
</gene>
<evidence type="ECO:0000256" key="1">
    <source>
        <dbReference type="SAM" id="Coils"/>
    </source>
</evidence>
<organism evidence="2 3">
    <name type="scientific">Stephania yunnanensis</name>
    <dbReference type="NCBI Taxonomy" id="152371"/>
    <lineage>
        <taxon>Eukaryota</taxon>
        <taxon>Viridiplantae</taxon>
        <taxon>Streptophyta</taxon>
        <taxon>Embryophyta</taxon>
        <taxon>Tracheophyta</taxon>
        <taxon>Spermatophyta</taxon>
        <taxon>Magnoliopsida</taxon>
        <taxon>Ranunculales</taxon>
        <taxon>Menispermaceae</taxon>
        <taxon>Menispermoideae</taxon>
        <taxon>Cissampelideae</taxon>
        <taxon>Stephania</taxon>
    </lineage>
</organism>
<accession>A0AAP0J7J0</accession>
<keyword evidence="1" id="KW-0175">Coiled coil</keyword>
<proteinExistence type="predicted"/>
<dbReference type="AlphaFoldDB" id="A0AAP0J7J0"/>
<evidence type="ECO:0000313" key="3">
    <source>
        <dbReference type="Proteomes" id="UP001420932"/>
    </source>
</evidence>